<keyword evidence="5" id="KW-1185">Reference proteome</keyword>
<gene>
    <name evidence="4" type="ORF">VTAP4600_B1187</name>
</gene>
<dbReference type="InterPro" id="IPR054535">
    <property type="entry name" value="HphA_N"/>
</dbReference>
<dbReference type="EMBL" id="LT960612">
    <property type="protein sequence ID" value="SON52798.1"/>
    <property type="molecule type" value="Genomic_DNA"/>
</dbReference>
<accession>A0A2N8ZLM2</accession>
<proteinExistence type="predicted"/>
<name>A0A2N8ZLM2_9VIBR</name>
<evidence type="ECO:0000259" key="2">
    <source>
        <dbReference type="Pfam" id="PF22828"/>
    </source>
</evidence>
<organism evidence="4 5">
    <name type="scientific">Vibrio tapetis subsp. tapetis</name>
    <dbReference type="NCBI Taxonomy" id="1671868"/>
    <lineage>
        <taxon>Bacteria</taxon>
        <taxon>Pseudomonadati</taxon>
        <taxon>Pseudomonadota</taxon>
        <taxon>Gammaproteobacteria</taxon>
        <taxon>Vibrionales</taxon>
        <taxon>Vibrionaceae</taxon>
        <taxon>Vibrio</taxon>
    </lineage>
</organism>
<dbReference type="InterPro" id="IPR011250">
    <property type="entry name" value="OMP/PagP_B-barrel"/>
</dbReference>
<feature type="domain" description="HphA N-terminal heme-binding" evidence="2">
    <location>
        <begin position="24"/>
        <end position="121"/>
    </location>
</feature>
<evidence type="ECO:0000313" key="4">
    <source>
        <dbReference type="EMBL" id="SON52798.1"/>
    </source>
</evidence>
<dbReference type="NCBIfam" id="NF041636">
    <property type="entry name" value="slam_lipo"/>
    <property type="match status" value="1"/>
</dbReference>
<evidence type="ECO:0000259" key="3">
    <source>
        <dbReference type="Pfam" id="PF22829"/>
    </source>
</evidence>
<dbReference type="Pfam" id="PF22829">
    <property type="entry name" value="HphA_C"/>
    <property type="match status" value="1"/>
</dbReference>
<evidence type="ECO:0000256" key="1">
    <source>
        <dbReference type="SAM" id="SignalP"/>
    </source>
</evidence>
<feature type="chain" id="PRO_5014757371" evidence="1">
    <location>
        <begin position="23"/>
        <end position="249"/>
    </location>
</feature>
<dbReference type="RefSeq" id="WP_102524962.1">
    <property type="nucleotide sequence ID" value="NZ_LT960612.1"/>
</dbReference>
<feature type="signal peptide" evidence="1">
    <location>
        <begin position="1"/>
        <end position="22"/>
    </location>
</feature>
<keyword evidence="1" id="KW-0732">Signal</keyword>
<dbReference type="InterPro" id="IPR054843">
    <property type="entry name" value="Slam_hemophilin_C"/>
</dbReference>
<feature type="domain" description="HphA C-terminal" evidence="3">
    <location>
        <begin position="138"/>
        <end position="248"/>
    </location>
</feature>
<dbReference type="Gene3D" id="2.40.160.90">
    <property type="match status" value="1"/>
</dbReference>
<dbReference type="OrthoDB" id="8607327at2"/>
<evidence type="ECO:0000313" key="5">
    <source>
        <dbReference type="Proteomes" id="UP000235828"/>
    </source>
</evidence>
<dbReference type="InterPro" id="IPR054536">
    <property type="entry name" value="HphA_C"/>
</dbReference>
<dbReference type="Proteomes" id="UP000235828">
    <property type="component" value="Chromosome B"/>
</dbReference>
<reference evidence="4 5" key="1">
    <citation type="submission" date="2017-10" db="EMBL/GenBank/DDBJ databases">
        <authorList>
            <person name="Banno H."/>
            <person name="Chua N.-H."/>
        </authorList>
    </citation>
    <scope>NUCLEOTIDE SEQUENCE [LARGE SCALE GENOMIC DNA]</scope>
    <source>
        <strain evidence="4">Vibrio tapetis CECT4600</strain>
    </source>
</reference>
<dbReference type="AlphaFoldDB" id="A0A2N8ZLM2"/>
<dbReference type="SUPFAM" id="SSF56925">
    <property type="entry name" value="OMPA-like"/>
    <property type="match status" value="1"/>
</dbReference>
<dbReference type="KEGG" id="vta:B1187"/>
<protein>
    <submittedName>
        <fullName evidence="4">Uncharacterized protein</fullName>
    </submittedName>
</protein>
<dbReference type="Pfam" id="PF22828">
    <property type="entry name" value="HphA_N"/>
    <property type="match status" value="1"/>
</dbReference>
<sequence length="249" mass="26193">MKPVQLSWITAAMLGLSSLAHAGFDGAISDNSLRQVGESEVWVPFFHSKGKAGIGSATGKRVDFDGLAGNVFSSDYRDYNNKTEKGIHTSGSKHFGNSHYNFAQVANSDIWFGEWYEGSQDQDFNNRTVYYIGNDAGTTVPTSGTATYKITGINKFSGNNKLTGTIDADFGAQTLSGDISNGSLNVNVTAQINAATAAFTGDATATQNAVTTAGTSQGHFFGADAASLAGFAKFDTNSQLDTAFGGEKQ</sequence>